<feature type="compositionally biased region" description="Polar residues" evidence="5">
    <location>
        <begin position="162"/>
        <end position="177"/>
    </location>
</feature>
<name>G1TB59_RABIT</name>
<dbReference type="GO" id="GO:0030198">
    <property type="term" value="P:extracellular matrix organization"/>
    <property type="evidence" value="ECO:0007669"/>
    <property type="project" value="TreeGrafter"/>
</dbReference>
<dbReference type="InParanoid" id="G1TB59"/>
<evidence type="ECO:0000256" key="7">
    <source>
        <dbReference type="SAM" id="SignalP"/>
    </source>
</evidence>
<dbReference type="AlphaFoldDB" id="G1TB59"/>
<feature type="signal peptide" evidence="7">
    <location>
        <begin position="1"/>
        <end position="17"/>
    </location>
</feature>
<dbReference type="GO" id="GO:0005886">
    <property type="term" value="C:plasma membrane"/>
    <property type="evidence" value="ECO:0007669"/>
    <property type="project" value="TreeGrafter"/>
</dbReference>
<dbReference type="PANTHER" id="PTHR46750:SF2">
    <property type="entry name" value="MANSC DOMAIN-CONTAINING PROTEIN 4"/>
    <property type="match status" value="1"/>
</dbReference>
<reference evidence="9 10" key="1">
    <citation type="journal article" date="2011" name="Nature">
        <title>A high-resolution map of human evolutionary constraint using 29 mammals.</title>
        <authorList>
            <person name="Lindblad-Toh K."/>
            <person name="Garber M."/>
            <person name="Zuk O."/>
            <person name="Lin M.F."/>
            <person name="Parker B.J."/>
            <person name="Washietl S."/>
            <person name="Kheradpour P."/>
            <person name="Ernst J."/>
            <person name="Jordan G."/>
            <person name="Mauceli E."/>
            <person name="Ward L.D."/>
            <person name="Lowe C.B."/>
            <person name="Holloway A.K."/>
            <person name="Clamp M."/>
            <person name="Gnerre S."/>
            <person name="Alfoldi J."/>
            <person name="Beal K."/>
            <person name="Chang J."/>
            <person name="Clawson H."/>
            <person name="Cuff J."/>
            <person name="Di Palma F."/>
            <person name="Fitzgerald S."/>
            <person name="Flicek P."/>
            <person name="Guttman M."/>
            <person name="Hubisz M.J."/>
            <person name="Jaffe D.B."/>
            <person name="Jungreis I."/>
            <person name="Kent W.J."/>
            <person name="Kostka D."/>
            <person name="Lara M."/>
            <person name="Martins A.L."/>
            <person name="Massingham T."/>
            <person name="Moltke I."/>
            <person name="Raney B.J."/>
            <person name="Rasmussen M.D."/>
            <person name="Robinson J."/>
            <person name="Stark A."/>
            <person name="Vilella A.J."/>
            <person name="Wen J."/>
            <person name="Xie X."/>
            <person name="Zody M.C."/>
            <person name="Baldwin J."/>
            <person name="Bloom T."/>
            <person name="Chin C.W."/>
            <person name="Heiman D."/>
            <person name="Nicol R."/>
            <person name="Nusbaum C."/>
            <person name="Young S."/>
            <person name="Wilkinson J."/>
            <person name="Worley K.C."/>
            <person name="Kovar C.L."/>
            <person name="Muzny D.M."/>
            <person name="Gibbs R.A."/>
            <person name="Cree A."/>
            <person name="Dihn H.H."/>
            <person name="Fowler G."/>
            <person name="Jhangiani S."/>
            <person name="Joshi V."/>
            <person name="Lee S."/>
            <person name="Lewis L.R."/>
            <person name="Nazareth L.V."/>
            <person name="Okwuonu G."/>
            <person name="Santibanez J."/>
            <person name="Warren W.C."/>
            <person name="Mardis E.R."/>
            <person name="Weinstock G.M."/>
            <person name="Wilson R.K."/>
            <person name="Delehaunty K."/>
            <person name="Dooling D."/>
            <person name="Fronik C."/>
            <person name="Fulton L."/>
            <person name="Fulton B."/>
            <person name="Graves T."/>
            <person name="Minx P."/>
            <person name="Sodergren E."/>
            <person name="Birney E."/>
            <person name="Margulies E.H."/>
            <person name="Herrero J."/>
            <person name="Green E.D."/>
            <person name="Haussler D."/>
            <person name="Siepel A."/>
            <person name="Goldman N."/>
            <person name="Pollard K.S."/>
            <person name="Pedersen J.S."/>
            <person name="Lander E.S."/>
            <person name="Kellis M."/>
        </authorList>
    </citation>
    <scope>NUCLEOTIDE SEQUENCE [LARGE SCALE GENOMIC DNA]</scope>
    <source>
        <strain evidence="9 10">Thorbecke inbred</strain>
    </source>
</reference>
<feature type="domain" description="MANSC" evidence="8">
    <location>
        <begin position="37"/>
        <end position="117"/>
    </location>
</feature>
<evidence type="ECO:0000256" key="6">
    <source>
        <dbReference type="SAM" id="Phobius"/>
    </source>
</evidence>
<keyword evidence="6" id="KW-1133">Transmembrane helix</keyword>
<keyword evidence="6" id="KW-0812">Transmembrane</keyword>
<dbReference type="HOGENOM" id="CLU_071212_0_0_1"/>
<evidence type="ECO:0000313" key="10">
    <source>
        <dbReference type="Proteomes" id="UP000001811"/>
    </source>
</evidence>
<organism evidence="9 10">
    <name type="scientific">Oryctolagus cuniculus</name>
    <name type="common">Rabbit</name>
    <dbReference type="NCBI Taxonomy" id="9986"/>
    <lineage>
        <taxon>Eukaryota</taxon>
        <taxon>Metazoa</taxon>
        <taxon>Chordata</taxon>
        <taxon>Craniata</taxon>
        <taxon>Vertebrata</taxon>
        <taxon>Euteleostomi</taxon>
        <taxon>Mammalia</taxon>
        <taxon>Eutheria</taxon>
        <taxon>Euarchontoglires</taxon>
        <taxon>Glires</taxon>
        <taxon>Lagomorpha</taxon>
        <taxon>Leporidae</taxon>
        <taxon>Oryctolagus</taxon>
    </lineage>
</organism>
<comment type="subcellular location">
    <subcellularLocation>
        <location evidence="1">Membrane</location>
    </subcellularLocation>
</comment>
<evidence type="ECO:0000256" key="1">
    <source>
        <dbReference type="ARBA" id="ARBA00004370"/>
    </source>
</evidence>
<dbReference type="PROSITE" id="PS50986">
    <property type="entry name" value="MANSC"/>
    <property type="match status" value="1"/>
</dbReference>
<dbReference type="PANTHER" id="PTHR46750">
    <property type="entry name" value="KUNITZ-TYPE PROTEASE INHIBITOR 1"/>
    <property type="match status" value="1"/>
</dbReference>
<keyword evidence="3 6" id="KW-0472">Membrane</keyword>
<dbReference type="Pfam" id="PF07502">
    <property type="entry name" value="MANEC"/>
    <property type="match status" value="1"/>
</dbReference>
<keyword evidence="2 7" id="KW-0732">Signal</keyword>
<reference evidence="9" key="3">
    <citation type="submission" date="2025-09" db="UniProtKB">
        <authorList>
            <consortium name="Ensembl"/>
        </authorList>
    </citation>
    <scope>IDENTIFICATION</scope>
    <source>
        <strain evidence="9">Thorbecke</strain>
    </source>
</reference>
<evidence type="ECO:0000256" key="2">
    <source>
        <dbReference type="ARBA" id="ARBA00022729"/>
    </source>
</evidence>
<evidence type="ECO:0000256" key="3">
    <source>
        <dbReference type="ARBA" id="ARBA00023136"/>
    </source>
</evidence>
<sequence>MHVAVVATAAILLLGAGRPCDTLCSPTVFYRDCWIRRFPGLLIDLEESQKRGAQFLRYYWESTGQRCGRSCCLRKEVSCNVAVFHHDPVHDNINCLHVHCPTLESCILEPGPSAILYNITGGIDPDLLVFGQLPLTHLNTRSSSNRWDRLRILKAMNEDQQEPTMVNQTPPAPSSTAPRGWLADTNGTTYSKELTAGVWTRFISLNNSVTTKVDVGSRSTEVTNMTVSPSFAPTDSALSHVAAPFRLNSSKQSLNKTKGSNSGNHTADNGGETLMQGTLPARAWLAPTALGSSAILLCCCVVFLASGCCRKRQGQYRPGQRKPGRRRGEKRTLKNSVQ</sequence>
<feature type="compositionally biased region" description="Polar residues" evidence="5">
    <location>
        <begin position="248"/>
        <end position="267"/>
    </location>
</feature>
<evidence type="ECO:0000259" key="8">
    <source>
        <dbReference type="PROSITE" id="PS50986"/>
    </source>
</evidence>
<keyword evidence="10" id="KW-1185">Reference proteome</keyword>
<dbReference type="GO" id="GO:0060429">
    <property type="term" value="P:epithelium development"/>
    <property type="evidence" value="ECO:0007669"/>
    <property type="project" value="TreeGrafter"/>
</dbReference>
<proteinExistence type="predicted"/>
<evidence type="ECO:0000256" key="4">
    <source>
        <dbReference type="ARBA" id="ARBA00023180"/>
    </source>
</evidence>
<dbReference type="GO" id="GO:0004867">
    <property type="term" value="F:serine-type endopeptidase inhibitor activity"/>
    <property type="evidence" value="ECO:0007669"/>
    <property type="project" value="TreeGrafter"/>
</dbReference>
<evidence type="ECO:0000313" key="9">
    <source>
        <dbReference type="Ensembl" id="ENSOCUP00000013938.4"/>
    </source>
</evidence>
<gene>
    <name evidence="9" type="primary">MANSC4</name>
</gene>
<dbReference type="InterPro" id="IPR011106">
    <property type="entry name" value="MANSC_N"/>
</dbReference>
<dbReference type="eggNOG" id="ENOG502RZQD">
    <property type="taxonomic scope" value="Eukaryota"/>
</dbReference>
<feature type="compositionally biased region" description="Basic residues" evidence="5">
    <location>
        <begin position="313"/>
        <end position="329"/>
    </location>
</feature>
<keyword evidence="4" id="KW-0325">Glycoprotein</keyword>
<dbReference type="EMBL" id="AAGW02045042">
    <property type="status" value="NOT_ANNOTATED_CDS"/>
    <property type="molecule type" value="Genomic_DNA"/>
</dbReference>
<dbReference type="GO" id="GO:0008544">
    <property type="term" value="P:epidermis development"/>
    <property type="evidence" value="ECO:0007669"/>
    <property type="project" value="TreeGrafter"/>
</dbReference>
<feature type="region of interest" description="Disordered" evidence="5">
    <location>
        <begin position="313"/>
        <end position="338"/>
    </location>
</feature>
<dbReference type="Proteomes" id="UP000001811">
    <property type="component" value="Chromosome 8"/>
</dbReference>
<dbReference type="PaxDb" id="9986-ENSOCUP00000013938"/>
<dbReference type="InterPro" id="IPR013980">
    <property type="entry name" value="MANSC_dom"/>
</dbReference>
<dbReference type="GeneTree" id="ENSGT00940000153377"/>
<dbReference type="STRING" id="9986.ENSOCUP00000013938"/>
<protein>
    <submittedName>
        <fullName evidence="9">MANSC domain containing 4</fullName>
    </submittedName>
</protein>
<accession>G1TB59</accession>
<feature type="region of interest" description="Disordered" evidence="5">
    <location>
        <begin position="248"/>
        <end position="273"/>
    </location>
</feature>
<evidence type="ECO:0000256" key="5">
    <source>
        <dbReference type="SAM" id="MobiDB-lite"/>
    </source>
</evidence>
<dbReference type="Ensembl" id="ENSOCUT00000016216.4">
    <property type="protein sequence ID" value="ENSOCUP00000013938.4"/>
    <property type="gene ID" value="ENSOCUG00000016228.4"/>
</dbReference>
<feature type="transmembrane region" description="Helical" evidence="6">
    <location>
        <begin position="284"/>
        <end position="305"/>
    </location>
</feature>
<dbReference type="Bgee" id="ENSOCUG00000016228">
    <property type="expression patterns" value="Expressed in smooth muscle tissue and 2 other cell types or tissues"/>
</dbReference>
<reference evidence="9" key="2">
    <citation type="submission" date="2025-08" db="UniProtKB">
        <authorList>
            <consortium name="Ensembl"/>
        </authorList>
    </citation>
    <scope>IDENTIFICATION</scope>
    <source>
        <strain evidence="9">Thorbecke</strain>
    </source>
</reference>
<feature type="chain" id="PRO_5023881271" evidence="7">
    <location>
        <begin position="18"/>
        <end position="338"/>
    </location>
</feature>
<dbReference type="SMART" id="SM00765">
    <property type="entry name" value="MANEC"/>
    <property type="match status" value="1"/>
</dbReference>
<feature type="region of interest" description="Disordered" evidence="5">
    <location>
        <begin position="160"/>
        <end position="181"/>
    </location>
</feature>